<dbReference type="SMART" id="SM00212">
    <property type="entry name" value="UBCc"/>
    <property type="match status" value="3"/>
</dbReference>
<dbReference type="Gene3D" id="3.10.110.10">
    <property type="entry name" value="Ubiquitin Conjugating Enzyme"/>
    <property type="match status" value="3"/>
</dbReference>
<evidence type="ECO:0000259" key="3">
    <source>
        <dbReference type="PROSITE" id="PS50127"/>
    </source>
</evidence>
<keyword evidence="1" id="KW-0808">Transferase</keyword>
<reference evidence="4" key="2">
    <citation type="submission" date="2023-02" db="EMBL/GenBank/DDBJ databases">
        <authorList>
            <person name="Swenson N.G."/>
            <person name="Wegrzyn J.L."/>
            <person name="Mcevoy S.L."/>
        </authorList>
    </citation>
    <scope>NUCLEOTIDE SEQUENCE</scope>
    <source>
        <strain evidence="4">91603</strain>
        <tissue evidence="4">Leaf</tissue>
    </source>
</reference>
<dbReference type="Proteomes" id="UP001064489">
    <property type="component" value="Chromosome 1"/>
</dbReference>
<accession>A0AAD5JEI9</accession>
<evidence type="ECO:0000313" key="4">
    <source>
        <dbReference type="EMBL" id="KAI9197033.1"/>
    </source>
</evidence>
<keyword evidence="2" id="KW-0833">Ubl conjugation pathway</keyword>
<dbReference type="InterPro" id="IPR000608">
    <property type="entry name" value="UBC"/>
</dbReference>
<feature type="domain" description="UBC core" evidence="3">
    <location>
        <begin position="686"/>
        <end position="846"/>
    </location>
</feature>
<protein>
    <recommendedName>
        <fullName evidence="3">UBC core domain-containing protein</fullName>
    </recommendedName>
</protein>
<dbReference type="SUPFAM" id="SSF54495">
    <property type="entry name" value="UBC-like"/>
    <property type="match status" value="3"/>
</dbReference>
<dbReference type="EMBL" id="JAJSOW010000003">
    <property type="protein sequence ID" value="KAI9197033.1"/>
    <property type="molecule type" value="Genomic_DNA"/>
</dbReference>
<gene>
    <name evidence="4" type="ORF">LWI28_029209</name>
</gene>
<comment type="caution">
    <text evidence="4">The sequence shown here is derived from an EMBL/GenBank/DDBJ whole genome shotgun (WGS) entry which is preliminary data.</text>
</comment>
<dbReference type="Pfam" id="PF00179">
    <property type="entry name" value="UQ_con"/>
    <property type="match status" value="3"/>
</dbReference>
<reference evidence="4" key="1">
    <citation type="journal article" date="2022" name="Plant J.">
        <title>Strategies of tolerance reflected in two North American maple genomes.</title>
        <authorList>
            <person name="McEvoy S.L."/>
            <person name="Sezen U.U."/>
            <person name="Trouern-Trend A."/>
            <person name="McMahon S.M."/>
            <person name="Schaberg P.G."/>
            <person name="Yang J."/>
            <person name="Wegrzyn J.L."/>
            <person name="Swenson N.G."/>
        </authorList>
    </citation>
    <scope>NUCLEOTIDE SEQUENCE</scope>
    <source>
        <strain evidence="4">91603</strain>
    </source>
</reference>
<sequence>MKPLEIKSPNPGALKIQETYKNPSCLPFFNSKFLNLDSNTRHSLIMETVIVVSGLEHSINKENFKNFDVVEDYSDHHYANIQNCFTNTGSCVYKKIMREWKILSNDLPDSIFVRVYEKRIDLLRAVIIGAQGTPYHDSLFFFDIAFPSGYPTNPPQVFYRSYCLRLNPNLYTDGYVFLSLLNTWHGKGNEKWNPAKSTILQVLVSIQGLVLNAKPYYNEPGAKPAVSWENYNEVVFALSCRTMLYQLLKPPKNFESFVVDHFQDRAFTILRACKAYRDGRVRIGVFSDNGPSSSSTNKTIKVSRNFRDSMDKLIPQLFLKLSRDGTSLLNMVEKRDNDEREKIVFLSSSLEQSIKKENFTYFDVVQDYTDHHYVKNKSENCFTNTGSCVYKKILREWKILGNDLPDSIFVRVYEKRLDLLRAVIIGAQGTPYHDALFFFDIAFPSNYPEKPPLFFYMSHGLKLNPNLYKKGHVCLSLLNTWIGKENDKWNPSESTILQVLVSIQGLVLNDKPYYNEPLFIKPASSWENYNEKVFVLSCKTMLSQIQKPPKNFERFVADHFQDRAFTILRACEAYRDSCVGIGLFSYNGPSSSSQSSNIIISRKFRDSMDKLIPQLFLKFSRDGTSLPDMLEKLDNKREKKIEEPKIGLEQSIKKENFENFNLVEDYSDHHYAGNKSQTCFTDTGSCVYKAIMREWKILDNDLPDSIFVRVYEKRLDLLRAVIIGAQGTPYHDALFFFDIAFPSNYPEKPPLVFYLSHGPDLNPNLYSHNGQVCLSLLNTWPGERNEKWNPASSTILQVLVSIQGLVLNDKPYYNEPLFNKPASSWENYNEKVFALSCKTMLSQIQKPPKNFESFVADHFQDRAFTILRACEAYRDSRVRIGLFSYNGPSSSSSQSSNIIISRKFRDSMDKLIPQLFLKFSRDGNSLDMLEKLDSKREKKIEEPKIGDNKKNLNFFHKVLGIIGNEASLQNGLKKPDNDETKKKKIEPKIGDNILKKKNLDLFHRVFGRLELCLGLNNDNTIKSKALKI</sequence>
<organism evidence="4 5">
    <name type="scientific">Acer negundo</name>
    <name type="common">Box elder</name>
    <dbReference type="NCBI Taxonomy" id="4023"/>
    <lineage>
        <taxon>Eukaryota</taxon>
        <taxon>Viridiplantae</taxon>
        <taxon>Streptophyta</taxon>
        <taxon>Embryophyta</taxon>
        <taxon>Tracheophyta</taxon>
        <taxon>Spermatophyta</taxon>
        <taxon>Magnoliopsida</taxon>
        <taxon>eudicotyledons</taxon>
        <taxon>Gunneridae</taxon>
        <taxon>Pentapetalae</taxon>
        <taxon>rosids</taxon>
        <taxon>malvids</taxon>
        <taxon>Sapindales</taxon>
        <taxon>Sapindaceae</taxon>
        <taxon>Hippocastanoideae</taxon>
        <taxon>Acereae</taxon>
        <taxon>Acer</taxon>
    </lineage>
</organism>
<feature type="domain" description="UBC core" evidence="3">
    <location>
        <begin position="388"/>
        <end position="547"/>
    </location>
</feature>
<evidence type="ECO:0000313" key="5">
    <source>
        <dbReference type="Proteomes" id="UP001064489"/>
    </source>
</evidence>
<dbReference type="PROSITE" id="PS50127">
    <property type="entry name" value="UBC_2"/>
    <property type="match status" value="3"/>
</dbReference>
<name>A0AAD5JEI9_ACENE</name>
<feature type="domain" description="UBC core" evidence="3">
    <location>
        <begin position="91"/>
        <end position="249"/>
    </location>
</feature>
<dbReference type="AlphaFoldDB" id="A0AAD5JEI9"/>
<dbReference type="PANTHER" id="PTHR46116:SF19">
    <property type="entry name" value="UBIQUITIN-CONJUGATING ENZYME FAMILY PROTEIN"/>
    <property type="match status" value="1"/>
</dbReference>
<dbReference type="InterPro" id="IPR016135">
    <property type="entry name" value="UBQ-conjugating_enzyme/RWD"/>
</dbReference>
<evidence type="ECO:0000256" key="2">
    <source>
        <dbReference type="ARBA" id="ARBA00022786"/>
    </source>
</evidence>
<evidence type="ECO:0000256" key="1">
    <source>
        <dbReference type="ARBA" id="ARBA00022679"/>
    </source>
</evidence>
<dbReference type="CDD" id="cd23837">
    <property type="entry name" value="UBCc_UBE2O"/>
    <property type="match status" value="3"/>
</dbReference>
<dbReference type="PANTHER" id="PTHR46116">
    <property type="entry name" value="(E3-INDEPENDENT) E2 UBIQUITIN-CONJUGATING ENZYME"/>
    <property type="match status" value="1"/>
</dbReference>
<dbReference type="GO" id="GO:0061631">
    <property type="term" value="F:ubiquitin conjugating enzyme activity"/>
    <property type="evidence" value="ECO:0007669"/>
    <property type="project" value="TreeGrafter"/>
</dbReference>
<keyword evidence="5" id="KW-1185">Reference proteome</keyword>
<proteinExistence type="predicted"/>